<evidence type="ECO:0000256" key="1">
    <source>
        <dbReference type="SAM" id="SignalP"/>
    </source>
</evidence>
<reference evidence="3" key="1">
    <citation type="journal article" date="2019" name="Int. J. Syst. Evol. Microbiol.">
        <title>The Global Catalogue of Microorganisms (GCM) 10K type strain sequencing project: providing services to taxonomists for standard genome sequencing and annotation.</title>
        <authorList>
            <consortium name="The Broad Institute Genomics Platform"/>
            <consortium name="The Broad Institute Genome Sequencing Center for Infectious Disease"/>
            <person name="Wu L."/>
            <person name="Ma J."/>
        </authorList>
    </citation>
    <scope>NUCLEOTIDE SEQUENCE [LARGE SCALE GENOMIC DNA]</scope>
    <source>
        <strain evidence="3">CCUG 57263</strain>
    </source>
</reference>
<dbReference type="Gene3D" id="3.40.190.10">
    <property type="entry name" value="Periplasmic binding protein-like II"/>
    <property type="match status" value="1"/>
</dbReference>
<dbReference type="EMBL" id="JBHTIU010000057">
    <property type="protein sequence ID" value="MFD0870738.1"/>
    <property type="molecule type" value="Genomic_DNA"/>
</dbReference>
<evidence type="ECO:0000313" key="3">
    <source>
        <dbReference type="Proteomes" id="UP001597120"/>
    </source>
</evidence>
<dbReference type="PANTHER" id="PTHR43649:SF12">
    <property type="entry name" value="DIACETYLCHITOBIOSE BINDING PROTEIN DASA"/>
    <property type="match status" value="1"/>
</dbReference>
<dbReference type="PANTHER" id="PTHR43649">
    <property type="entry name" value="ARABINOSE-BINDING PROTEIN-RELATED"/>
    <property type="match status" value="1"/>
</dbReference>
<organism evidence="2 3">
    <name type="scientific">Paenibacillus residui</name>
    <dbReference type="NCBI Taxonomy" id="629724"/>
    <lineage>
        <taxon>Bacteria</taxon>
        <taxon>Bacillati</taxon>
        <taxon>Bacillota</taxon>
        <taxon>Bacilli</taxon>
        <taxon>Bacillales</taxon>
        <taxon>Paenibacillaceae</taxon>
        <taxon>Paenibacillus</taxon>
    </lineage>
</organism>
<keyword evidence="3" id="KW-1185">Reference proteome</keyword>
<feature type="chain" id="PRO_5046675609" evidence="1">
    <location>
        <begin position="31"/>
        <end position="449"/>
    </location>
</feature>
<dbReference type="SUPFAM" id="SSF53850">
    <property type="entry name" value="Periplasmic binding protein-like II"/>
    <property type="match status" value="1"/>
</dbReference>
<sequence length="449" mass="50893">MIRRKQAASWSLVFLLVVSLILSACTKKDAAPGANEDGKPQQVTIKFHAQEVTFTKEMMQPVIEQFEKLNPGIKVDYVPMTEPTNDEIMKKIDLYSASGETLDVFLIADERSYAQRAANGMLEPLNTFIEQEGFNYEEEYKTNTGINGKYYGLPGTFSTWFVMLNEDHLKEANLAVPTIDWTWDDFMDYAKQMTAGEGADKRYGTYHHTWTDYYTLGLWHQPKNNDIILPDLTINLDDPGVRKSIEIRQQTEMVDKSAVPLVDVISQKMSYRPLYFNGKASMIVIGSWMIGEAGGTDQYEANHKTIFAPIPKNNPEDEGGYAVSSSNYLVVSSTSKHKEESYKFARYLSTEGLSSMEKYLTSWKKEDTGKLLEAIINQTKKPEMVDKESLLYVLDHAKMTSLPPAHPFQAEVYKAYQDEVDLVLLGQQDIDQAIANAKDKIQKIINANK</sequence>
<dbReference type="InterPro" id="IPR006059">
    <property type="entry name" value="SBP"/>
</dbReference>
<name>A0ABW3DEI9_9BACL</name>
<evidence type="ECO:0000313" key="2">
    <source>
        <dbReference type="EMBL" id="MFD0870738.1"/>
    </source>
</evidence>
<dbReference type="PROSITE" id="PS51257">
    <property type="entry name" value="PROKAR_LIPOPROTEIN"/>
    <property type="match status" value="1"/>
</dbReference>
<dbReference type="Pfam" id="PF01547">
    <property type="entry name" value="SBP_bac_1"/>
    <property type="match status" value="1"/>
</dbReference>
<accession>A0ABW3DEI9</accession>
<gene>
    <name evidence="2" type="ORF">ACFQ03_16410</name>
</gene>
<proteinExistence type="predicted"/>
<dbReference type="InterPro" id="IPR050490">
    <property type="entry name" value="Bact_solute-bd_prot1"/>
</dbReference>
<comment type="caution">
    <text evidence="2">The sequence shown here is derived from an EMBL/GenBank/DDBJ whole genome shotgun (WGS) entry which is preliminary data.</text>
</comment>
<keyword evidence="1" id="KW-0732">Signal</keyword>
<feature type="signal peptide" evidence="1">
    <location>
        <begin position="1"/>
        <end position="30"/>
    </location>
</feature>
<dbReference type="RefSeq" id="WP_379289473.1">
    <property type="nucleotide sequence ID" value="NZ_JBHTIU010000057.1"/>
</dbReference>
<protein>
    <submittedName>
        <fullName evidence="2">ABC transporter substrate-binding protein</fullName>
    </submittedName>
</protein>
<dbReference type="Proteomes" id="UP001597120">
    <property type="component" value="Unassembled WGS sequence"/>
</dbReference>
<dbReference type="CDD" id="cd13585">
    <property type="entry name" value="PBP2_TMBP_like"/>
    <property type="match status" value="1"/>
</dbReference>